<dbReference type="PANTHER" id="PTHR31723:SF5">
    <property type="entry name" value="OS01G0248500 PROTEIN"/>
    <property type="match status" value="1"/>
</dbReference>
<dbReference type="InterPro" id="IPR032710">
    <property type="entry name" value="NTF2-like_dom_sf"/>
</dbReference>
<protein>
    <recommendedName>
        <fullName evidence="3">Pathogen-related protein</fullName>
    </recommendedName>
</protein>
<evidence type="ECO:0008006" key="3">
    <source>
        <dbReference type="Google" id="ProtNLM"/>
    </source>
</evidence>
<organism evidence="1 2">
    <name type="scientific">Dendrobium chrysotoxum</name>
    <name type="common">Orchid</name>
    <dbReference type="NCBI Taxonomy" id="161865"/>
    <lineage>
        <taxon>Eukaryota</taxon>
        <taxon>Viridiplantae</taxon>
        <taxon>Streptophyta</taxon>
        <taxon>Embryophyta</taxon>
        <taxon>Tracheophyta</taxon>
        <taxon>Spermatophyta</taxon>
        <taxon>Magnoliopsida</taxon>
        <taxon>Liliopsida</taxon>
        <taxon>Asparagales</taxon>
        <taxon>Orchidaceae</taxon>
        <taxon>Epidendroideae</taxon>
        <taxon>Malaxideae</taxon>
        <taxon>Dendrobiinae</taxon>
        <taxon>Dendrobium</taxon>
    </lineage>
</organism>
<dbReference type="InterPro" id="IPR053218">
    <property type="entry name" value="Pathogen-related_defense"/>
</dbReference>
<name>A0AAV7HHW3_DENCH</name>
<sequence length="236" mass="26876">MGSEDKYRSFIYGDGEKNTQWRFGSPPNYDVVNKLFEEGRTHEWAKGSLEEKVQRLVKTFEMEIFHKSNPEDFKIINSTKFRFSLNGGKELTIQEIGKLGGGYNAFLQTKLPKELRIYDPQQETFSTSYALFTTVFPRGFALEILEVLSGPPRIVYKFRHWGFMEGPFKGHAPTGEKVEVYGMSIFHVDEGMRVEKVEFFYDPSQLLSGFLKGQLTESSVSTTSTSCPFLSAGGTH</sequence>
<accession>A0AAV7HHW3</accession>
<dbReference type="Gene3D" id="3.10.450.50">
    <property type="match status" value="1"/>
</dbReference>
<dbReference type="SUPFAM" id="SSF54427">
    <property type="entry name" value="NTF2-like"/>
    <property type="match status" value="1"/>
</dbReference>
<dbReference type="PANTHER" id="PTHR31723">
    <property type="entry name" value="PATHOGENESIS-RELATED FAMILY PROTEIN"/>
    <property type="match status" value="1"/>
</dbReference>
<evidence type="ECO:0000313" key="1">
    <source>
        <dbReference type="EMBL" id="KAH0467725.1"/>
    </source>
</evidence>
<dbReference type="AlphaFoldDB" id="A0AAV7HHW3"/>
<reference evidence="1 2" key="1">
    <citation type="journal article" date="2021" name="Hortic Res">
        <title>Chromosome-scale assembly of the Dendrobium chrysotoxum genome enhances the understanding of orchid evolution.</title>
        <authorList>
            <person name="Zhang Y."/>
            <person name="Zhang G.Q."/>
            <person name="Zhang D."/>
            <person name="Liu X.D."/>
            <person name="Xu X.Y."/>
            <person name="Sun W.H."/>
            <person name="Yu X."/>
            <person name="Zhu X."/>
            <person name="Wang Z.W."/>
            <person name="Zhao X."/>
            <person name="Zhong W.Y."/>
            <person name="Chen H."/>
            <person name="Yin W.L."/>
            <person name="Huang T."/>
            <person name="Niu S.C."/>
            <person name="Liu Z.J."/>
        </authorList>
    </citation>
    <scope>NUCLEOTIDE SEQUENCE [LARGE SCALE GENOMIC DNA]</scope>
    <source>
        <strain evidence="1">Lindl</strain>
    </source>
</reference>
<gene>
    <name evidence="1" type="ORF">IEQ34_002758</name>
</gene>
<evidence type="ECO:0000313" key="2">
    <source>
        <dbReference type="Proteomes" id="UP000775213"/>
    </source>
</evidence>
<dbReference type="EMBL" id="JAGFBR010000004">
    <property type="protein sequence ID" value="KAH0467725.1"/>
    <property type="molecule type" value="Genomic_DNA"/>
</dbReference>
<dbReference type="Proteomes" id="UP000775213">
    <property type="component" value="Unassembled WGS sequence"/>
</dbReference>
<proteinExistence type="predicted"/>
<keyword evidence="2" id="KW-1185">Reference proteome</keyword>
<comment type="caution">
    <text evidence="1">The sequence shown here is derived from an EMBL/GenBank/DDBJ whole genome shotgun (WGS) entry which is preliminary data.</text>
</comment>